<dbReference type="AlphaFoldDB" id="A0A4Y2NK80"/>
<evidence type="ECO:0000313" key="2">
    <source>
        <dbReference type="EMBL" id="GBN39701.1"/>
    </source>
</evidence>
<sequence>ALQHYHNIEAAHRVPVLILPTGTLWQMKFFQTFGPREFISKHLQMIPSSSLKQTPKQKLNNWQIKHYLFSKHAQIPNNSKSPLKSLHIFTSIKIENGPADPQGSDGKLKYVAANNWGPSKSIRWKIYKTIIESIVLYGTSAWAKRIISGQKRQLSSVQRRFLLNITGAYSTTSTAVLQVTEIAGAPPRSCTTAEVLRSGWSGPAKSTSYRRHFASSHKSRNGID</sequence>
<feature type="non-terminal residue" evidence="2">
    <location>
        <position position="1"/>
    </location>
</feature>
<organism evidence="2 3">
    <name type="scientific">Araneus ventricosus</name>
    <name type="common">Orbweaver spider</name>
    <name type="synonym">Epeira ventricosa</name>
    <dbReference type="NCBI Taxonomy" id="182803"/>
    <lineage>
        <taxon>Eukaryota</taxon>
        <taxon>Metazoa</taxon>
        <taxon>Ecdysozoa</taxon>
        <taxon>Arthropoda</taxon>
        <taxon>Chelicerata</taxon>
        <taxon>Arachnida</taxon>
        <taxon>Araneae</taxon>
        <taxon>Araneomorphae</taxon>
        <taxon>Entelegynae</taxon>
        <taxon>Araneoidea</taxon>
        <taxon>Araneidae</taxon>
        <taxon>Araneus</taxon>
    </lineage>
</organism>
<accession>A0A4Y2NK80</accession>
<gene>
    <name evidence="2" type="ORF">AVEN_63630_1</name>
</gene>
<feature type="region of interest" description="Disordered" evidence="1">
    <location>
        <begin position="203"/>
        <end position="224"/>
    </location>
</feature>
<name>A0A4Y2NK80_ARAVE</name>
<comment type="caution">
    <text evidence="2">The sequence shown here is derived from an EMBL/GenBank/DDBJ whole genome shotgun (WGS) entry which is preliminary data.</text>
</comment>
<dbReference type="Proteomes" id="UP000499080">
    <property type="component" value="Unassembled WGS sequence"/>
</dbReference>
<protein>
    <submittedName>
        <fullName evidence="2">Uncharacterized protein</fullName>
    </submittedName>
</protein>
<feature type="compositionally biased region" description="Basic residues" evidence="1">
    <location>
        <begin position="208"/>
        <end position="224"/>
    </location>
</feature>
<proteinExistence type="predicted"/>
<evidence type="ECO:0000313" key="3">
    <source>
        <dbReference type="Proteomes" id="UP000499080"/>
    </source>
</evidence>
<dbReference type="EMBL" id="BGPR01128468">
    <property type="protein sequence ID" value="GBN39701.1"/>
    <property type="molecule type" value="Genomic_DNA"/>
</dbReference>
<keyword evidence="3" id="KW-1185">Reference proteome</keyword>
<evidence type="ECO:0000256" key="1">
    <source>
        <dbReference type="SAM" id="MobiDB-lite"/>
    </source>
</evidence>
<reference evidence="2 3" key="1">
    <citation type="journal article" date="2019" name="Sci. Rep.">
        <title>Orb-weaving spider Araneus ventricosus genome elucidates the spidroin gene catalogue.</title>
        <authorList>
            <person name="Kono N."/>
            <person name="Nakamura H."/>
            <person name="Ohtoshi R."/>
            <person name="Moran D.A.P."/>
            <person name="Shinohara A."/>
            <person name="Yoshida Y."/>
            <person name="Fujiwara M."/>
            <person name="Mori M."/>
            <person name="Tomita M."/>
            <person name="Arakawa K."/>
        </authorList>
    </citation>
    <scope>NUCLEOTIDE SEQUENCE [LARGE SCALE GENOMIC DNA]</scope>
</reference>
<dbReference type="OrthoDB" id="3261222at2759"/>